<dbReference type="InterPro" id="IPR005368">
    <property type="entry name" value="UPF0175"/>
</dbReference>
<reference evidence="2" key="1">
    <citation type="submission" date="2017-06" db="EMBL/GenBank/DDBJ databases">
        <authorList>
            <person name="Cremers G."/>
        </authorList>
    </citation>
    <scope>NUCLEOTIDE SEQUENCE [LARGE SCALE GENOMIC DNA]</scope>
</reference>
<evidence type="ECO:0008006" key="3">
    <source>
        <dbReference type="Google" id="ProtNLM"/>
    </source>
</evidence>
<accession>A0A284VIJ4</accession>
<proteinExistence type="predicted"/>
<organism evidence="1 2">
    <name type="scientific">Candidatus Methanoperedens nitratireducens</name>
    <dbReference type="NCBI Taxonomy" id="1392998"/>
    <lineage>
        <taxon>Archaea</taxon>
        <taxon>Methanobacteriati</taxon>
        <taxon>Methanobacteriota</taxon>
        <taxon>Stenosarchaea group</taxon>
        <taxon>Methanomicrobia</taxon>
        <taxon>Methanosarcinales</taxon>
        <taxon>ANME-2 cluster</taxon>
        <taxon>Candidatus Methanoperedentaceae</taxon>
        <taxon>Candidatus Methanoperedens</taxon>
    </lineage>
</organism>
<dbReference type="EMBL" id="FZMP01000009">
    <property type="protein sequence ID" value="SNQ59096.1"/>
    <property type="molecule type" value="Genomic_DNA"/>
</dbReference>
<dbReference type="Pfam" id="PF03683">
    <property type="entry name" value="UPF0175"/>
    <property type="match status" value="1"/>
</dbReference>
<keyword evidence="2" id="KW-1185">Reference proteome</keyword>
<sequence length="101" mass="11813">MYVKKTITLPKELEKDVEKYLIGRHYSNLSEVIRDGIRRILKEYGKKESIDEAAELYKEDRITIRQAADLVGLTLRETLDEFGKRGVYIRYGKEELAEDTS</sequence>
<protein>
    <recommendedName>
        <fullName evidence="3">Ribbon-helix-helix protein CopG domain-containing protein</fullName>
    </recommendedName>
</protein>
<dbReference type="GO" id="GO:0006355">
    <property type="term" value="P:regulation of DNA-templated transcription"/>
    <property type="evidence" value="ECO:0007669"/>
    <property type="project" value="InterPro"/>
</dbReference>
<dbReference type="InterPro" id="IPR013321">
    <property type="entry name" value="Arc_rbn_hlx_hlx"/>
</dbReference>
<dbReference type="AlphaFoldDB" id="A0A284VIJ4"/>
<gene>
    <name evidence="1" type="ORF">MNV_1060034</name>
</gene>
<dbReference type="Gene3D" id="1.10.1220.10">
    <property type="entry name" value="Met repressor-like"/>
    <property type="match status" value="1"/>
</dbReference>
<dbReference type="InterPro" id="IPR010985">
    <property type="entry name" value="Ribbon_hlx_hlx"/>
</dbReference>
<dbReference type="Proteomes" id="UP000218615">
    <property type="component" value="Unassembled WGS sequence"/>
</dbReference>
<dbReference type="CDD" id="cd22231">
    <property type="entry name" value="RHH_NikR_HicB-like"/>
    <property type="match status" value="1"/>
</dbReference>
<dbReference type="SUPFAM" id="SSF47598">
    <property type="entry name" value="Ribbon-helix-helix"/>
    <property type="match status" value="1"/>
</dbReference>
<evidence type="ECO:0000313" key="1">
    <source>
        <dbReference type="EMBL" id="SNQ59096.1"/>
    </source>
</evidence>
<evidence type="ECO:0000313" key="2">
    <source>
        <dbReference type="Proteomes" id="UP000218615"/>
    </source>
</evidence>
<dbReference type="RefSeq" id="WP_179293723.1">
    <property type="nucleotide sequence ID" value="NZ_FZMP01000009.1"/>
</dbReference>
<name>A0A284VIJ4_9EURY</name>